<organism evidence="7 8">
    <name type="scientific">Alteraurantiacibacter palmitatis</name>
    <dbReference type="NCBI Taxonomy" id="2054628"/>
    <lineage>
        <taxon>Bacteria</taxon>
        <taxon>Pseudomonadati</taxon>
        <taxon>Pseudomonadota</taxon>
        <taxon>Alphaproteobacteria</taxon>
        <taxon>Sphingomonadales</taxon>
        <taxon>Erythrobacteraceae</taxon>
        <taxon>Alteraurantiacibacter</taxon>
    </lineage>
</organism>
<evidence type="ECO:0000313" key="8">
    <source>
        <dbReference type="Proteomes" id="UP001595456"/>
    </source>
</evidence>
<comment type="caution">
    <text evidence="7">The sequence shown here is derived from an EMBL/GenBank/DDBJ whole genome shotgun (WGS) entry which is preliminary data.</text>
</comment>
<keyword evidence="2" id="KW-0812">Transmembrane</keyword>
<evidence type="ECO:0000313" key="7">
    <source>
        <dbReference type="EMBL" id="MFC3098590.1"/>
    </source>
</evidence>
<name>A0ABV7E9G1_9SPHN</name>
<gene>
    <name evidence="7" type="ORF">ACFODU_12405</name>
</gene>
<feature type="domain" description="Bacterial surface antigen (D15)" evidence="6">
    <location>
        <begin position="411"/>
        <end position="706"/>
    </location>
</feature>
<accession>A0ABV7E9G1</accession>
<feature type="region of interest" description="Disordered" evidence="4">
    <location>
        <begin position="34"/>
        <end position="71"/>
    </location>
</feature>
<evidence type="ECO:0000259" key="6">
    <source>
        <dbReference type="Pfam" id="PF01103"/>
    </source>
</evidence>
<dbReference type="RefSeq" id="WP_336927422.1">
    <property type="nucleotide sequence ID" value="NZ_JBANRO010000014.1"/>
</dbReference>
<dbReference type="PANTHER" id="PTHR12815">
    <property type="entry name" value="SORTING AND ASSEMBLY MACHINERY SAMM50 PROTEIN FAMILY MEMBER"/>
    <property type="match status" value="1"/>
</dbReference>
<proteinExistence type="predicted"/>
<sequence>MTRASAAAVGLAIALSLPALPLAAQNLPTLDDLIPQSAVDDPEGWAMDGAGPPPADEEAEALDADSPLDPMPLLTLEPPDDLAIADIAPLEPDAEPVEFVAFDEVIPPLPGASEERISGELVLSFPADLAQFPEREEILERFRALSSVVDLDDGGSRARLAAQARADEDLLQRLLRTYGYFDAQVIRSVDVPEDSAERAEGAYARLDIIPGRRFPVGAVDLGNLEAAGGDYPALRESFAVFPGDPISLDAIEDARVALDEALGESGYPFAMLAEPELLVDHARGEGDVRMPVEPGGRYVFGRLTSNREDFLSARHLANIARFEEGDLYKRSEEIDLRRAILATGLVGTLDVTPVQVRAPQGDQPGTVDLAVAMTPAPLRTLAGSIGYGTEEGFRLAGSWEHRNLFPPEGLLRVRAIAGTQEQLGGVTFRKNNFAGRDRILTADAFVSNVDNVAFAARRISVVTTYERVSTLLFQKPLSYGGGLELVASRETDRKPRSVILPRETFLIAALPVWAQLDSSNDLLDPTQGFRLRGAISPELSRTDSTNSTYAKVQVDMSLYHPASDRVVLAARARAGTIVGADLAAIAPSRRFYAGGGGSVRGYGYQAIGPVDVVGEPNGGRSVLELSAEARIATGLFGGAIAVVPFVDAGVVNRDSVPDFSDIRLGAGLGVRYQTGFGPIRVDVGVPLNRQPGDAPVAVYVALGQAF</sequence>
<dbReference type="InterPro" id="IPR000184">
    <property type="entry name" value="Bac_surfAg_D15"/>
</dbReference>
<protein>
    <submittedName>
        <fullName evidence="7">Autotransporter assembly complex family protein</fullName>
    </submittedName>
</protein>
<dbReference type="EMBL" id="JBHRST010000019">
    <property type="protein sequence ID" value="MFC3098590.1"/>
    <property type="molecule type" value="Genomic_DNA"/>
</dbReference>
<dbReference type="InterPro" id="IPR039910">
    <property type="entry name" value="D15-like"/>
</dbReference>
<comment type="subcellular location">
    <subcellularLocation>
        <location evidence="1">Membrane</location>
    </subcellularLocation>
</comment>
<keyword evidence="3" id="KW-0472">Membrane</keyword>
<dbReference type="Proteomes" id="UP001595456">
    <property type="component" value="Unassembled WGS sequence"/>
</dbReference>
<evidence type="ECO:0000256" key="5">
    <source>
        <dbReference type="SAM" id="SignalP"/>
    </source>
</evidence>
<feature type="chain" id="PRO_5046751899" evidence="5">
    <location>
        <begin position="24"/>
        <end position="706"/>
    </location>
</feature>
<dbReference type="Gene3D" id="2.40.160.50">
    <property type="entry name" value="membrane protein fhac: a member of the omp85/tpsb transporter family"/>
    <property type="match status" value="1"/>
</dbReference>
<dbReference type="PANTHER" id="PTHR12815:SF42">
    <property type="entry name" value="BACTERIAL SURFACE ANTIGEN (D15) DOMAIN-CONTAINING PROTEIN"/>
    <property type="match status" value="1"/>
</dbReference>
<evidence type="ECO:0000256" key="3">
    <source>
        <dbReference type="ARBA" id="ARBA00023136"/>
    </source>
</evidence>
<keyword evidence="2" id="KW-1134">Transmembrane beta strand</keyword>
<dbReference type="Gene3D" id="3.10.20.310">
    <property type="entry name" value="membrane protein fhac"/>
    <property type="match status" value="1"/>
</dbReference>
<dbReference type="Pfam" id="PF01103">
    <property type="entry name" value="Omp85"/>
    <property type="match status" value="1"/>
</dbReference>
<reference evidence="8" key="1">
    <citation type="journal article" date="2019" name="Int. J. Syst. Evol. Microbiol.">
        <title>The Global Catalogue of Microorganisms (GCM) 10K type strain sequencing project: providing services to taxonomists for standard genome sequencing and annotation.</title>
        <authorList>
            <consortium name="The Broad Institute Genomics Platform"/>
            <consortium name="The Broad Institute Genome Sequencing Center for Infectious Disease"/>
            <person name="Wu L."/>
            <person name="Ma J."/>
        </authorList>
    </citation>
    <scope>NUCLEOTIDE SEQUENCE [LARGE SCALE GENOMIC DNA]</scope>
    <source>
        <strain evidence="8">KCTC 52607</strain>
    </source>
</reference>
<keyword evidence="8" id="KW-1185">Reference proteome</keyword>
<evidence type="ECO:0000256" key="4">
    <source>
        <dbReference type="SAM" id="MobiDB-lite"/>
    </source>
</evidence>
<keyword evidence="5" id="KW-0732">Signal</keyword>
<evidence type="ECO:0000256" key="1">
    <source>
        <dbReference type="ARBA" id="ARBA00004370"/>
    </source>
</evidence>
<feature type="signal peptide" evidence="5">
    <location>
        <begin position="1"/>
        <end position="23"/>
    </location>
</feature>
<evidence type="ECO:0000256" key="2">
    <source>
        <dbReference type="ARBA" id="ARBA00022452"/>
    </source>
</evidence>